<dbReference type="PANTHER" id="PTHR30348">
    <property type="entry name" value="UNCHARACTERIZED PROTEIN YECE"/>
    <property type="match status" value="1"/>
</dbReference>
<gene>
    <name evidence="1" type="ORF">JJB07_04180</name>
</gene>
<evidence type="ECO:0000313" key="2">
    <source>
        <dbReference type="Proteomes" id="UP000602284"/>
    </source>
</evidence>
<name>A0ABS1J6C8_9BACL</name>
<dbReference type="InterPro" id="IPR036520">
    <property type="entry name" value="UPF0759_sf"/>
</dbReference>
<dbReference type="Gene3D" id="3.20.20.410">
    <property type="entry name" value="Protein of unknown function UPF0759"/>
    <property type="match status" value="1"/>
</dbReference>
<dbReference type="RefSeq" id="WP_201631377.1">
    <property type="nucleotide sequence ID" value="NZ_JAEQNB010000001.1"/>
</dbReference>
<dbReference type="Proteomes" id="UP000602284">
    <property type="component" value="Unassembled WGS sequence"/>
</dbReference>
<dbReference type="Pfam" id="PF01904">
    <property type="entry name" value="DUF72"/>
    <property type="match status" value="1"/>
</dbReference>
<dbReference type="SUPFAM" id="SSF117396">
    <property type="entry name" value="TM1631-like"/>
    <property type="match status" value="1"/>
</dbReference>
<keyword evidence="2" id="KW-1185">Reference proteome</keyword>
<comment type="caution">
    <text evidence="1">The sequence shown here is derived from an EMBL/GenBank/DDBJ whole genome shotgun (WGS) entry which is preliminary data.</text>
</comment>
<sequence>MIRLGLTGWNGHRGLDGLQGYSAQFSIVEVDSSFYAMQPARNYEKWARNTPDDFGFVVKAYQGMTGHQRGDVPFASKREMFAAFLNSIQPVRDAGKLKMVLFQYPPWFDCTRPHVDVLRYTKEKMGDLPLALEFRHQSWFSPEMQERTLSFMKQEGWIHSIVDEPQVNPGSVPIVLQPTDPQLTLIRFHGRNREAWLEPSGENWRERRYLYRYNEEELTSWAQRIHELQQSTSEVCIIFNNNSGGDAVPNAKQLAEMLGVKYKGEPPGQISFFDL</sequence>
<dbReference type="InterPro" id="IPR002763">
    <property type="entry name" value="DUF72"/>
</dbReference>
<dbReference type="PANTHER" id="PTHR30348:SF13">
    <property type="entry name" value="UPF0759 PROTEIN YUNF"/>
    <property type="match status" value="1"/>
</dbReference>
<reference evidence="1 2" key="1">
    <citation type="submission" date="2021-01" db="EMBL/GenBank/DDBJ databases">
        <title>Tumebacillus sp. strain ITR2 16S ribosomal RNA gene Genome sequencing and assembly.</title>
        <authorList>
            <person name="Kang M."/>
        </authorList>
    </citation>
    <scope>NUCLEOTIDE SEQUENCE [LARGE SCALE GENOMIC DNA]</scope>
    <source>
        <strain evidence="1 2">ITR2</strain>
    </source>
</reference>
<accession>A0ABS1J6C8</accession>
<proteinExistence type="predicted"/>
<evidence type="ECO:0000313" key="1">
    <source>
        <dbReference type="EMBL" id="MBL0385840.1"/>
    </source>
</evidence>
<protein>
    <submittedName>
        <fullName evidence="1">DUF72 domain-containing protein</fullName>
    </submittedName>
</protein>
<organism evidence="1 2">
    <name type="scientific">Tumebacillus amylolyticus</name>
    <dbReference type="NCBI Taxonomy" id="2801339"/>
    <lineage>
        <taxon>Bacteria</taxon>
        <taxon>Bacillati</taxon>
        <taxon>Bacillota</taxon>
        <taxon>Bacilli</taxon>
        <taxon>Bacillales</taxon>
        <taxon>Alicyclobacillaceae</taxon>
        <taxon>Tumebacillus</taxon>
    </lineage>
</organism>
<dbReference type="EMBL" id="JAEQNB010000001">
    <property type="protein sequence ID" value="MBL0385840.1"/>
    <property type="molecule type" value="Genomic_DNA"/>
</dbReference>